<dbReference type="Pfam" id="PF05082">
    <property type="entry name" value="Rop-like"/>
    <property type="match status" value="1"/>
</dbReference>
<dbReference type="EMBL" id="JAAHFQ010000021">
    <property type="protein sequence ID" value="NER26351.1"/>
    <property type="molecule type" value="Genomic_DNA"/>
</dbReference>
<dbReference type="InterPro" id="IPR029012">
    <property type="entry name" value="Helix_hairpin_bin_sf"/>
</dbReference>
<name>A0A6B3N9R1_9CYAN</name>
<comment type="caution">
    <text evidence="3">The sequence shown here is derived from an EMBL/GenBank/DDBJ whole genome shotgun (WGS) entry which is preliminary data.</text>
</comment>
<reference evidence="3" key="1">
    <citation type="submission" date="2019-11" db="EMBL/GenBank/DDBJ databases">
        <title>Genomic insights into an expanded diversity of filamentous marine cyanobacteria reveals the extraordinary biosynthetic potential of Moorea and Okeania.</title>
        <authorList>
            <person name="Ferreira Leao T."/>
            <person name="Wang M."/>
            <person name="Moss N."/>
            <person name="Da Silva R."/>
            <person name="Sanders J."/>
            <person name="Nurk S."/>
            <person name="Gurevich A."/>
            <person name="Humphrey G."/>
            <person name="Reher R."/>
            <person name="Zhu Q."/>
            <person name="Belda-Ferre P."/>
            <person name="Glukhov E."/>
            <person name="Rex R."/>
            <person name="Dorrestein P.C."/>
            <person name="Knight R."/>
            <person name="Pevzner P."/>
            <person name="Gerwick W.H."/>
            <person name="Gerwick L."/>
        </authorList>
    </citation>
    <scope>NUCLEOTIDE SEQUENCE</scope>
    <source>
        <strain evidence="3">SIO1C4</strain>
    </source>
</reference>
<dbReference type="InterPro" id="IPR007774">
    <property type="entry name" value="Put_N_fixation"/>
</dbReference>
<comment type="similarity">
    <text evidence="2">Belongs to the UPF0437 family.</text>
</comment>
<sequence>MKFSLLFFGFSRSSRRSSSTDYETLLDVAQKTHDIFDELKTLKKQLKTWAEL</sequence>
<evidence type="ECO:0000313" key="3">
    <source>
        <dbReference type="EMBL" id="NER26351.1"/>
    </source>
</evidence>
<proteinExistence type="inferred from homology"/>
<evidence type="ECO:0000256" key="2">
    <source>
        <dbReference type="ARBA" id="ARBA00044954"/>
    </source>
</evidence>
<accession>A0A6B3N9R1</accession>
<protein>
    <submittedName>
        <fullName evidence="3">Uncharacterized protein</fullName>
    </submittedName>
</protein>
<dbReference type="Gene3D" id="1.10.287.660">
    <property type="entry name" value="Helix hairpin bin"/>
    <property type="match status" value="1"/>
</dbReference>
<gene>
    <name evidence="3" type="ORF">F6J89_01525</name>
</gene>
<dbReference type="AlphaFoldDB" id="A0A6B3N9R1"/>
<organism evidence="3">
    <name type="scientific">Symploca sp. SIO1C4</name>
    <dbReference type="NCBI Taxonomy" id="2607765"/>
    <lineage>
        <taxon>Bacteria</taxon>
        <taxon>Bacillati</taxon>
        <taxon>Cyanobacteriota</taxon>
        <taxon>Cyanophyceae</taxon>
        <taxon>Coleofasciculales</taxon>
        <taxon>Coleofasciculaceae</taxon>
        <taxon>Symploca</taxon>
    </lineage>
</organism>
<keyword evidence="1" id="KW-0535">Nitrogen fixation</keyword>
<evidence type="ECO:0000256" key="1">
    <source>
        <dbReference type="ARBA" id="ARBA00023231"/>
    </source>
</evidence>